<keyword evidence="8" id="KW-1185">Reference proteome</keyword>
<dbReference type="PANTHER" id="PTHR13789">
    <property type="entry name" value="MONOOXYGENASE"/>
    <property type="match status" value="1"/>
</dbReference>
<comment type="caution">
    <text evidence="7">The sequence shown here is derived from an EMBL/GenBank/DDBJ whole genome shotgun (WGS) entry which is preliminary data.</text>
</comment>
<evidence type="ECO:0000256" key="4">
    <source>
        <dbReference type="ARBA" id="ARBA00023002"/>
    </source>
</evidence>
<dbReference type="EMBL" id="JADNRY010000007">
    <property type="protein sequence ID" value="KAF9076291.1"/>
    <property type="molecule type" value="Genomic_DNA"/>
</dbReference>
<sequence length="439" mass="48330">IQVGGGIGGLAAANSLADAGHNVTVLEATAIPGEIGAGIRIAANVTRVLHRWGLESKLREVAELDKLHSVLMFRYANGELISYMPGGDEGEKRYGAPTYHIHRSDLYNILYELAKPRITFRPASRVTSVHPSEPSVVLESGEKITADVIIGADGIHSVVRDVVLGSPQRTKYTGDSAYRFLLATDDMKSDPDLLSLVKEPTMSIWMGPQKHIVAYGVRGQKILNVSVIVEDGDEAASYSWTAESDSNDMRAQFSGWEPRVKKLLALIKSPSTLKYKLMDCVPLETWVHSEGSVALLGDACHPMLPYQGQGAAMAIEDAECLGRLFSHITNRKQVPSLLNAYQNIRFERATHIQQVSSNTRGFLHMADGPAQQARDARMRAGIEVRTALANEEYVPAEKQSIVERAMKARKEEDDVQYGYDISQVTDTWWEKNGSTIRLA</sequence>
<dbReference type="InterPro" id="IPR002938">
    <property type="entry name" value="FAD-bd"/>
</dbReference>
<evidence type="ECO:0000256" key="3">
    <source>
        <dbReference type="ARBA" id="ARBA00022827"/>
    </source>
</evidence>
<reference evidence="7" key="1">
    <citation type="submission" date="2020-11" db="EMBL/GenBank/DDBJ databases">
        <authorList>
            <consortium name="DOE Joint Genome Institute"/>
            <person name="Ahrendt S."/>
            <person name="Riley R."/>
            <person name="Andreopoulos W."/>
            <person name="Labutti K."/>
            <person name="Pangilinan J."/>
            <person name="Ruiz-Duenas F.J."/>
            <person name="Barrasa J.M."/>
            <person name="Sanchez-Garcia M."/>
            <person name="Camarero S."/>
            <person name="Miyauchi S."/>
            <person name="Serrano A."/>
            <person name="Linde D."/>
            <person name="Babiker R."/>
            <person name="Drula E."/>
            <person name="Ayuso-Fernandez I."/>
            <person name="Pacheco R."/>
            <person name="Padilla G."/>
            <person name="Ferreira P."/>
            <person name="Barriuso J."/>
            <person name="Kellner H."/>
            <person name="Castanera R."/>
            <person name="Alfaro M."/>
            <person name="Ramirez L."/>
            <person name="Pisabarro A.G."/>
            <person name="Kuo A."/>
            <person name="Tritt A."/>
            <person name="Lipzen A."/>
            <person name="He G."/>
            <person name="Yan M."/>
            <person name="Ng V."/>
            <person name="Cullen D."/>
            <person name="Martin F."/>
            <person name="Rosso M.-N."/>
            <person name="Henrissat B."/>
            <person name="Hibbett D."/>
            <person name="Martinez A.T."/>
            <person name="Grigoriev I.V."/>
        </authorList>
    </citation>
    <scope>NUCLEOTIDE SEQUENCE</scope>
    <source>
        <strain evidence="7">AH 40177</strain>
    </source>
</reference>
<proteinExistence type="inferred from homology"/>
<dbReference type="InterPro" id="IPR050493">
    <property type="entry name" value="FAD-dep_Monooxygenase_BioMet"/>
</dbReference>
<dbReference type="PRINTS" id="PR00420">
    <property type="entry name" value="RNGMNOXGNASE"/>
</dbReference>
<dbReference type="SUPFAM" id="SSF51905">
    <property type="entry name" value="FAD/NAD(P)-binding domain"/>
    <property type="match status" value="1"/>
</dbReference>
<feature type="domain" description="FAD-binding" evidence="6">
    <location>
        <begin position="3"/>
        <end position="354"/>
    </location>
</feature>
<keyword evidence="5" id="KW-0503">Monooxygenase</keyword>
<keyword evidence="3" id="KW-0274">FAD</keyword>
<evidence type="ECO:0000313" key="7">
    <source>
        <dbReference type="EMBL" id="KAF9076291.1"/>
    </source>
</evidence>
<dbReference type="Proteomes" id="UP000772434">
    <property type="component" value="Unassembled WGS sequence"/>
</dbReference>
<evidence type="ECO:0000259" key="6">
    <source>
        <dbReference type="Pfam" id="PF01494"/>
    </source>
</evidence>
<comment type="similarity">
    <text evidence="1">Belongs to the paxM FAD-dependent monooxygenase family.</text>
</comment>
<accession>A0A9P5UEJ3</accession>
<dbReference type="AlphaFoldDB" id="A0A9P5UEJ3"/>
<feature type="non-terminal residue" evidence="7">
    <location>
        <position position="1"/>
    </location>
</feature>
<dbReference type="OrthoDB" id="9993796at2759"/>
<evidence type="ECO:0000313" key="8">
    <source>
        <dbReference type="Proteomes" id="UP000772434"/>
    </source>
</evidence>
<gene>
    <name evidence="7" type="ORF">BDP27DRAFT_1211126</name>
</gene>
<dbReference type="SUPFAM" id="SSF54373">
    <property type="entry name" value="FAD-linked reductases, C-terminal domain"/>
    <property type="match status" value="1"/>
</dbReference>
<keyword evidence="4" id="KW-0560">Oxidoreductase</keyword>
<dbReference type="GO" id="GO:0004497">
    <property type="term" value="F:monooxygenase activity"/>
    <property type="evidence" value="ECO:0007669"/>
    <property type="project" value="UniProtKB-KW"/>
</dbReference>
<organism evidence="7 8">
    <name type="scientific">Rhodocollybia butyracea</name>
    <dbReference type="NCBI Taxonomy" id="206335"/>
    <lineage>
        <taxon>Eukaryota</taxon>
        <taxon>Fungi</taxon>
        <taxon>Dikarya</taxon>
        <taxon>Basidiomycota</taxon>
        <taxon>Agaricomycotina</taxon>
        <taxon>Agaricomycetes</taxon>
        <taxon>Agaricomycetidae</taxon>
        <taxon>Agaricales</taxon>
        <taxon>Marasmiineae</taxon>
        <taxon>Omphalotaceae</taxon>
        <taxon>Rhodocollybia</taxon>
    </lineage>
</organism>
<evidence type="ECO:0000256" key="5">
    <source>
        <dbReference type="ARBA" id="ARBA00023033"/>
    </source>
</evidence>
<evidence type="ECO:0000256" key="2">
    <source>
        <dbReference type="ARBA" id="ARBA00022630"/>
    </source>
</evidence>
<dbReference type="GO" id="GO:0071949">
    <property type="term" value="F:FAD binding"/>
    <property type="evidence" value="ECO:0007669"/>
    <property type="project" value="InterPro"/>
</dbReference>
<dbReference type="Gene3D" id="3.50.50.60">
    <property type="entry name" value="FAD/NAD(P)-binding domain"/>
    <property type="match status" value="1"/>
</dbReference>
<keyword evidence="2" id="KW-0285">Flavoprotein</keyword>
<dbReference type="Pfam" id="PF01494">
    <property type="entry name" value="FAD_binding_3"/>
    <property type="match status" value="1"/>
</dbReference>
<dbReference type="PANTHER" id="PTHR13789:SF147">
    <property type="entry name" value="PUTATIVE (AFU_ORTHOLOGUE AFUA_2G01950)-RELATED"/>
    <property type="match status" value="1"/>
</dbReference>
<protein>
    <submittedName>
        <fullName evidence="7">FAD/NAD(P)-binding domain-containing protein</fullName>
    </submittedName>
</protein>
<evidence type="ECO:0000256" key="1">
    <source>
        <dbReference type="ARBA" id="ARBA00007992"/>
    </source>
</evidence>
<name>A0A9P5UEJ3_9AGAR</name>
<dbReference type="InterPro" id="IPR036188">
    <property type="entry name" value="FAD/NAD-bd_sf"/>
</dbReference>